<dbReference type="AlphaFoldDB" id="A0A832I7J7"/>
<feature type="domain" description="ABC transporter" evidence="5">
    <location>
        <begin position="15"/>
        <end position="245"/>
    </location>
</feature>
<comment type="caution">
    <text evidence="6">The sequence shown here is derived from an EMBL/GenBank/DDBJ whole genome shotgun (WGS) entry which is preliminary data.</text>
</comment>
<evidence type="ECO:0000256" key="3">
    <source>
        <dbReference type="ARBA" id="ARBA00022840"/>
    </source>
</evidence>
<dbReference type="CDD" id="cd03230">
    <property type="entry name" value="ABC_DR_subfamily_A"/>
    <property type="match status" value="1"/>
</dbReference>
<evidence type="ECO:0000259" key="5">
    <source>
        <dbReference type="PROSITE" id="PS50893"/>
    </source>
</evidence>
<keyword evidence="2" id="KW-0547">Nucleotide-binding</keyword>
<organism evidence="6">
    <name type="scientific">Eiseniibacteriota bacterium</name>
    <dbReference type="NCBI Taxonomy" id="2212470"/>
    <lineage>
        <taxon>Bacteria</taxon>
        <taxon>Candidatus Eiseniibacteriota</taxon>
    </lineage>
</organism>
<dbReference type="GO" id="GO:0016887">
    <property type="term" value="F:ATP hydrolysis activity"/>
    <property type="evidence" value="ECO:0007669"/>
    <property type="project" value="InterPro"/>
</dbReference>
<evidence type="ECO:0000256" key="4">
    <source>
        <dbReference type="SAM" id="MobiDB-lite"/>
    </source>
</evidence>
<dbReference type="SUPFAM" id="SSF52540">
    <property type="entry name" value="P-loop containing nucleoside triphosphate hydrolases"/>
    <property type="match status" value="1"/>
</dbReference>
<feature type="compositionally biased region" description="Low complexity" evidence="4">
    <location>
        <begin position="263"/>
        <end position="273"/>
    </location>
</feature>
<evidence type="ECO:0000313" key="6">
    <source>
        <dbReference type="EMBL" id="HGZ44073.1"/>
    </source>
</evidence>
<dbReference type="EMBL" id="DSQF01000023">
    <property type="protein sequence ID" value="HGZ44073.1"/>
    <property type="molecule type" value="Genomic_DNA"/>
</dbReference>
<dbReference type="GO" id="GO:0005524">
    <property type="term" value="F:ATP binding"/>
    <property type="evidence" value="ECO:0007669"/>
    <property type="project" value="UniProtKB-KW"/>
</dbReference>
<reference evidence="6" key="1">
    <citation type="journal article" date="2020" name="mSystems">
        <title>Genome- and Community-Level Interaction Insights into Carbon Utilization and Element Cycling Functions of Hydrothermarchaeota in Hydrothermal Sediment.</title>
        <authorList>
            <person name="Zhou Z."/>
            <person name="Liu Y."/>
            <person name="Xu W."/>
            <person name="Pan J."/>
            <person name="Luo Z.H."/>
            <person name="Li M."/>
        </authorList>
    </citation>
    <scope>NUCLEOTIDE SEQUENCE [LARGE SCALE GENOMIC DNA]</scope>
    <source>
        <strain evidence="6">SpSt-381</strain>
    </source>
</reference>
<dbReference type="InterPro" id="IPR003439">
    <property type="entry name" value="ABC_transporter-like_ATP-bd"/>
</dbReference>
<keyword evidence="1" id="KW-0813">Transport</keyword>
<dbReference type="InterPro" id="IPR003593">
    <property type="entry name" value="AAA+_ATPase"/>
</dbReference>
<keyword evidence="3 6" id="KW-0067">ATP-binding</keyword>
<sequence>MRPDHARPAPDPPPLEVHGLVRRYGRVTAVDGLSFRVRPGEILGFLGPNGAGKTTTLRVCAGLLRPDAGEVRIAGVPLAREPLAARARVGLVPDEPFLYERLSAREFFDFVAALYGVPAMTAARRAEALIERFELAGVADQLVESYSLGMRRKTSVIAALLHDPPLLMLDEPLNGLDPRGARALKDLLRERAAAGGGVLVSTHLLDVAERLCDRVLILHHGRTRAEGTFDELRGARADATLEDVFLALTAGEGADGAGGTAGGASAVAPPGAPGAAGRGA</sequence>
<feature type="region of interest" description="Disordered" evidence="4">
    <location>
        <begin position="258"/>
        <end position="280"/>
    </location>
</feature>
<name>A0A832I7J7_UNCEI</name>
<dbReference type="PANTHER" id="PTHR42939:SF1">
    <property type="entry name" value="ABC TRANSPORTER ATP-BINDING PROTEIN ALBC-RELATED"/>
    <property type="match status" value="1"/>
</dbReference>
<gene>
    <name evidence="6" type="ORF">ENR23_11755</name>
</gene>
<proteinExistence type="predicted"/>
<evidence type="ECO:0000256" key="1">
    <source>
        <dbReference type="ARBA" id="ARBA00022448"/>
    </source>
</evidence>
<dbReference type="PROSITE" id="PS50893">
    <property type="entry name" value="ABC_TRANSPORTER_2"/>
    <property type="match status" value="1"/>
</dbReference>
<protein>
    <submittedName>
        <fullName evidence="6">ABC transporter ATP-binding protein</fullName>
    </submittedName>
</protein>
<dbReference type="PANTHER" id="PTHR42939">
    <property type="entry name" value="ABC TRANSPORTER ATP-BINDING PROTEIN ALBC-RELATED"/>
    <property type="match status" value="1"/>
</dbReference>
<dbReference type="InterPro" id="IPR027417">
    <property type="entry name" value="P-loop_NTPase"/>
</dbReference>
<dbReference type="SMART" id="SM00382">
    <property type="entry name" value="AAA"/>
    <property type="match status" value="1"/>
</dbReference>
<dbReference type="InterPro" id="IPR051782">
    <property type="entry name" value="ABC_Transporter_VariousFunc"/>
</dbReference>
<accession>A0A832I7J7</accession>
<dbReference type="Gene3D" id="3.40.50.300">
    <property type="entry name" value="P-loop containing nucleotide triphosphate hydrolases"/>
    <property type="match status" value="1"/>
</dbReference>
<evidence type="ECO:0000256" key="2">
    <source>
        <dbReference type="ARBA" id="ARBA00022741"/>
    </source>
</evidence>
<dbReference type="Pfam" id="PF00005">
    <property type="entry name" value="ABC_tran"/>
    <property type="match status" value="1"/>
</dbReference>